<evidence type="ECO:0000313" key="2">
    <source>
        <dbReference type="EMBL" id="EME83594.1"/>
    </source>
</evidence>
<dbReference type="eggNOG" id="ENOG502RH4H">
    <property type="taxonomic scope" value="Eukaryota"/>
</dbReference>
<evidence type="ECO:0008006" key="4">
    <source>
        <dbReference type="Google" id="ProtNLM"/>
    </source>
</evidence>
<dbReference type="OrthoDB" id="3632713at2759"/>
<feature type="compositionally biased region" description="Basic residues" evidence="1">
    <location>
        <begin position="60"/>
        <end position="74"/>
    </location>
</feature>
<dbReference type="KEGG" id="pfj:MYCFIDRAFT_175018"/>
<dbReference type="Proteomes" id="UP000016932">
    <property type="component" value="Unassembled WGS sequence"/>
</dbReference>
<evidence type="ECO:0000313" key="3">
    <source>
        <dbReference type="Proteomes" id="UP000016932"/>
    </source>
</evidence>
<gene>
    <name evidence="2" type="ORF">MYCFIDRAFT_175018</name>
</gene>
<dbReference type="GeneID" id="19333298"/>
<dbReference type="VEuPathDB" id="FungiDB:MYCFIDRAFT_175018"/>
<sequence length="561" mass="61702">MQAGTGQHGVIVLNPARRPSLPSGTKSETGPGESLDLPESNDPATIRKIVRRQAALASAGRRKATIAATHHKRTATGPGRRDAAGSHAHAHASGGKRVKQEAPEPGSTLAFPPRTPVEVGAARIDPFSSHAIDFDVVKDPNVLHSLFNLFMTHVAPLLDLRLPTQHDRRYGRRYSWQTELPHMALSSPPCFWALMLAAAAQVGARNAADPGSSLMTLAFRHMAIRSINKRLDAPAQNFQNDFGLLIGIAILGSWEKWWGSQDACRAHCDGLKLLQSHFKEDEQPHDLFAQIISFANTFGSGVTPEPFEETTRIFELEADANIGFAWISERTYLDRRLVHAVCSCQSIERMPSGPSRSQAIQTLASSITWFNTKPRVRDLVTTKETDKEADRINLEMHIILQATGIAMLNHLAGGPEEAGTNEVDVAGMCDEVADLGRSVSCLPLYDQLLLWAMVTVFALSRHYPDAGLAIIRTVTTRLQIHVLPLDAIETYMEAFVFLHTARAEYHQLLSLVMTETLDQSAPDLSGPDQTKPRHIRRPLAQTEAAEVLDTLNVLRSCLNHE</sequence>
<protein>
    <recommendedName>
        <fullName evidence="4">Transcription factor domain-containing protein</fullName>
    </recommendedName>
</protein>
<feature type="compositionally biased region" description="Basic residues" evidence="1">
    <location>
        <begin position="88"/>
        <end position="97"/>
    </location>
</feature>
<name>M2ZX76_PSEFD</name>
<dbReference type="HOGENOM" id="CLU_507308_0_0_1"/>
<reference evidence="2 3" key="1">
    <citation type="journal article" date="2012" name="PLoS Pathog.">
        <title>Diverse lifestyles and strategies of plant pathogenesis encoded in the genomes of eighteen Dothideomycetes fungi.</title>
        <authorList>
            <person name="Ohm R.A."/>
            <person name="Feau N."/>
            <person name="Henrissat B."/>
            <person name="Schoch C.L."/>
            <person name="Horwitz B.A."/>
            <person name="Barry K.W."/>
            <person name="Condon B.J."/>
            <person name="Copeland A.C."/>
            <person name="Dhillon B."/>
            <person name="Glaser F."/>
            <person name="Hesse C.N."/>
            <person name="Kosti I."/>
            <person name="LaButti K."/>
            <person name="Lindquist E.A."/>
            <person name="Lucas S."/>
            <person name="Salamov A.A."/>
            <person name="Bradshaw R.E."/>
            <person name="Ciuffetti L."/>
            <person name="Hamelin R.C."/>
            <person name="Kema G.H.J."/>
            <person name="Lawrence C."/>
            <person name="Scott J.A."/>
            <person name="Spatafora J.W."/>
            <person name="Turgeon B.G."/>
            <person name="de Wit P.J.G.M."/>
            <person name="Zhong S."/>
            <person name="Goodwin S.B."/>
            <person name="Grigoriev I.V."/>
        </authorList>
    </citation>
    <scope>NUCLEOTIDE SEQUENCE [LARGE SCALE GENOMIC DNA]</scope>
    <source>
        <strain evidence="2 3">CIRAD86</strain>
    </source>
</reference>
<dbReference type="EMBL" id="KB446558">
    <property type="protein sequence ID" value="EME83594.1"/>
    <property type="molecule type" value="Genomic_DNA"/>
</dbReference>
<dbReference type="RefSeq" id="XP_007926772.1">
    <property type="nucleotide sequence ID" value="XM_007928581.1"/>
</dbReference>
<organism evidence="2 3">
    <name type="scientific">Pseudocercospora fijiensis (strain CIRAD86)</name>
    <name type="common">Black leaf streak disease fungus</name>
    <name type="synonym">Mycosphaerella fijiensis</name>
    <dbReference type="NCBI Taxonomy" id="383855"/>
    <lineage>
        <taxon>Eukaryota</taxon>
        <taxon>Fungi</taxon>
        <taxon>Dikarya</taxon>
        <taxon>Ascomycota</taxon>
        <taxon>Pezizomycotina</taxon>
        <taxon>Dothideomycetes</taxon>
        <taxon>Dothideomycetidae</taxon>
        <taxon>Mycosphaerellales</taxon>
        <taxon>Mycosphaerellaceae</taxon>
        <taxon>Pseudocercospora</taxon>
    </lineage>
</organism>
<evidence type="ECO:0000256" key="1">
    <source>
        <dbReference type="SAM" id="MobiDB-lite"/>
    </source>
</evidence>
<keyword evidence="3" id="KW-1185">Reference proteome</keyword>
<proteinExistence type="predicted"/>
<feature type="region of interest" description="Disordered" evidence="1">
    <location>
        <begin position="1"/>
        <end position="45"/>
    </location>
</feature>
<dbReference type="AlphaFoldDB" id="M2ZX76"/>
<feature type="region of interest" description="Disordered" evidence="1">
    <location>
        <begin position="57"/>
        <end position="114"/>
    </location>
</feature>
<accession>M2ZX76</accession>